<dbReference type="Gene3D" id="3.10.290.30">
    <property type="entry name" value="MM3350-like"/>
    <property type="match status" value="1"/>
</dbReference>
<dbReference type="Proteomes" id="UP000292932">
    <property type="component" value="Unassembled WGS sequence"/>
</dbReference>
<dbReference type="InterPro" id="IPR024047">
    <property type="entry name" value="MM3350-like_sf"/>
</dbReference>
<proteinExistence type="predicted"/>
<feature type="domain" description="Plasmid pRiA4b Orf3-like" evidence="1">
    <location>
        <begin position="2"/>
        <end position="148"/>
    </location>
</feature>
<name>A0A4R0UJE0_BIFLL</name>
<dbReference type="SUPFAM" id="SSF159941">
    <property type="entry name" value="MM3350-like"/>
    <property type="match status" value="1"/>
</dbReference>
<dbReference type="PANTHER" id="PTHR41878">
    <property type="entry name" value="LEXA REPRESSOR-RELATED"/>
    <property type="match status" value="1"/>
</dbReference>
<reference evidence="2" key="3">
    <citation type="journal article" date="2021" name="Appl. Environ. Microbiol.">
        <title>Novel 3-O-alpha-d-Galactosyl-alpha-l-Arabinofuranosidase for the Assimilation of Gum Arabic Arabinogalactan Protein in Bifidobacterium longum subsp. longum.</title>
        <authorList>
            <person name="Sasaki Y."/>
            <person name="Horigome A."/>
            <person name="Odamaki T."/>
            <person name="Xiao J.Z."/>
            <person name="Ishiwata A."/>
            <person name="Ito Y."/>
            <person name="Kitahara K."/>
            <person name="Fujita K."/>
        </authorList>
    </citation>
    <scope>NUCLEOTIDE SEQUENCE</scope>
    <source>
        <strain evidence="2">MCC00316</strain>
    </source>
</reference>
<dbReference type="InterPro" id="IPR012912">
    <property type="entry name" value="Plasmid_pRiA4b_Orf3-like"/>
</dbReference>
<dbReference type="Pfam" id="PF07929">
    <property type="entry name" value="PRiA4_ORF3"/>
    <property type="match status" value="1"/>
</dbReference>
<dbReference type="Proteomes" id="UP000663812">
    <property type="component" value="Unassembled WGS sequence"/>
</dbReference>
<comment type="caution">
    <text evidence="3">The sequence shown here is derived from an EMBL/GenBank/DDBJ whole genome shotgun (WGS) entry which is preliminary data.</text>
</comment>
<dbReference type="EMBL" id="SHSP01000009">
    <property type="protein sequence ID" value="TCF32485.1"/>
    <property type="molecule type" value="Genomic_DNA"/>
</dbReference>
<dbReference type="PANTHER" id="PTHR41878:SF1">
    <property type="entry name" value="TNPR PROTEIN"/>
    <property type="match status" value="1"/>
</dbReference>
<gene>
    <name evidence="2" type="ORF">MCC00316_00070</name>
    <name evidence="3" type="ORF">MCC10096_0900</name>
</gene>
<dbReference type="AlphaFoldDB" id="A0A4R0UJE0"/>
<evidence type="ECO:0000259" key="1">
    <source>
        <dbReference type="Pfam" id="PF07929"/>
    </source>
</evidence>
<accession>A0A4R0UJE0</accession>
<reference evidence="3 4" key="1">
    <citation type="journal article" date="2018" name="Sci. Rep.">
        <title>Genomic diversity and distribution of Bifidobacterium longum subsp. longum across the human lifespan.</title>
        <authorList>
            <person name="Odamaki T."/>
            <person name="Bottacini F."/>
            <person name="Kato K."/>
            <person name="Mitsuyama E."/>
            <person name="Yoshida K."/>
            <person name="Horigome A."/>
            <person name="Xiao J.Z."/>
            <person name="van Sinderen D."/>
        </authorList>
    </citation>
    <scope>NUCLEOTIDE SEQUENCE [LARGE SCALE GENOMIC DNA]</scope>
    <source>
        <strain evidence="3 4">MCC10096</strain>
    </source>
</reference>
<dbReference type="EMBL" id="BNHC01000001">
    <property type="protein sequence ID" value="GHM71717.1"/>
    <property type="molecule type" value="Genomic_DNA"/>
</dbReference>
<reference evidence="3" key="2">
    <citation type="submission" date="2019-02" db="EMBL/GenBank/DDBJ databases">
        <authorList>
            <person name="Odamaki T."/>
        </authorList>
    </citation>
    <scope>NUCLEOTIDE SEQUENCE</scope>
    <source>
        <strain evidence="3">MCC10096</strain>
    </source>
</reference>
<protein>
    <recommendedName>
        <fullName evidence="1">Plasmid pRiA4b Orf3-like domain-containing protein</fullName>
    </recommendedName>
</protein>
<sequence length="166" mass="19842">MWYGEHLFCFCATFPDGKQVQVEELWGEESSYHEAKYEQYMPVEPLPEVRIASETELGDVFPKARTARYYYDYGDDWIHDIKLMRTYRSVHVADPQLWDGAGDAPSEDVGGVYGFERFLDTLGNPEDEEHDGMVEWAKNQMWDRLTLNRHRERLFRWHKHRDMMLQ</sequence>
<evidence type="ECO:0000313" key="2">
    <source>
        <dbReference type="EMBL" id="GHM71717.1"/>
    </source>
</evidence>
<organism evidence="3 4">
    <name type="scientific">Bifidobacterium longum subsp. longum</name>
    <dbReference type="NCBI Taxonomy" id="1679"/>
    <lineage>
        <taxon>Bacteria</taxon>
        <taxon>Bacillati</taxon>
        <taxon>Actinomycetota</taxon>
        <taxon>Actinomycetes</taxon>
        <taxon>Bifidobacteriales</taxon>
        <taxon>Bifidobacteriaceae</taxon>
        <taxon>Bifidobacterium</taxon>
    </lineage>
</organism>
<evidence type="ECO:0000313" key="4">
    <source>
        <dbReference type="Proteomes" id="UP000292932"/>
    </source>
</evidence>
<evidence type="ECO:0000313" key="3">
    <source>
        <dbReference type="EMBL" id="TCF32485.1"/>
    </source>
</evidence>